<dbReference type="OMA" id="SEIAYDE"/>
<dbReference type="UniPathway" id="UPA00378"/>
<dbReference type="EMBL" id="FO082050">
    <property type="protein sequence ID" value="CCE82549.1"/>
    <property type="molecule type" value="Genomic_DNA"/>
</dbReference>
<gene>
    <name evidence="10" type="primary">Piso0_002279</name>
    <name evidence="10" type="ORF">GNLVRS01_PISO0J08567g</name>
</gene>
<organism evidence="10 11">
    <name type="scientific">Pichia sorbitophila (strain ATCC MYA-4447 / BCRC 22081 / CBS 7064 / NBRC 10061 / NRRL Y-12695)</name>
    <name type="common">Hybrid yeast</name>
    <dbReference type="NCBI Taxonomy" id="559304"/>
    <lineage>
        <taxon>Eukaryota</taxon>
        <taxon>Fungi</taxon>
        <taxon>Dikarya</taxon>
        <taxon>Ascomycota</taxon>
        <taxon>Saccharomycotina</taxon>
        <taxon>Pichiomycetes</taxon>
        <taxon>Debaryomycetaceae</taxon>
        <taxon>Millerozyma</taxon>
    </lineage>
</organism>
<dbReference type="STRING" id="559304.G8YC68"/>
<keyword evidence="11" id="KW-1185">Reference proteome</keyword>
<dbReference type="Proteomes" id="UP000005222">
    <property type="component" value="Chromosome J"/>
</dbReference>
<dbReference type="Pfam" id="PF11051">
    <property type="entry name" value="Mannosyl_trans3"/>
    <property type="match status" value="1"/>
</dbReference>
<dbReference type="PANTHER" id="PTHR31646:SF1">
    <property type="entry name" value="ALPHA-1,2-MANNOSYLTRANSFERASE MNN2"/>
    <property type="match status" value="1"/>
</dbReference>
<comment type="similarity">
    <text evidence="3">Belongs to the MNN1/MNT family.</text>
</comment>
<dbReference type="OrthoDB" id="430354at2759"/>
<evidence type="ECO:0000256" key="3">
    <source>
        <dbReference type="ARBA" id="ARBA00009105"/>
    </source>
</evidence>
<reference evidence="10 11" key="1">
    <citation type="journal article" date="2012" name="G3 (Bethesda)">
        <title>Pichia sorbitophila, an interspecies yeast hybrid reveals early steps of genome resolution following polyploidization.</title>
        <authorList>
            <person name="Leh Louis V."/>
            <person name="Despons L."/>
            <person name="Friedrich A."/>
            <person name="Martin T."/>
            <person name="Durrens P."/>
            <person name="Casaregola S."/>
            <person name="Neuveglise C."/>
            <person name="Fairhead C."/>
            <person name="Marck C."/>
            <person name="Cruz J.A."/>
            <person name="Straub M.L."/>
            <person name="Kugler V."/>
            <person name="Sacerdot C."/>
            <person name="Uzunov Z."/>
            <person name="Thierry A."/>
            <person name="Weiss S."/>
            <person name="Bleykasten C."/>
            <person name="De Montigny J."/>
            <person name="Jacques N."/>
            <person name="Jung P."/>
            <person name="Lemaire M."/>
            <person name="Mallet S."/>
            <person name="Morel G."/>
            <person name="Richard G.F."/>
            <person name="Sarkar A."/>
            <person name="Savel G."/>
            <person name="Schacherer J."/>
            <person name="Seret M.L."/>
            <person name="Talla E."/>
            <person name="Samson G."/>
            <person name="Jubin C."/>
            <person name="Poulain J."/>
            <person name="Vacherie B."/>
            <person name="Barbe V."/>
            <person name="Pelletier E."/>
            <person name="Sherman D.J."/>
            <person name="Westhof E."/>
            <person name="Weissenbach J."/>
            <person name="Baret P.V."/>
            <person name="Wincker P."/>
            <person name="Gaillardin C."/>
            <person name="Dujon B."/>
            <person name="Souciet J.L."/>
        </authorList>
    </citation>
    <scope>NUCLEOTIDE SEQUENCE [LARGE SCALE GENOMIC DNA]</scope>
    <source>
        <strain evidence="11">ATCC MYA-4447 / BCRC 22081 / CBS 7064 / NBRC 10061 / NRRL Y-12695</strain>
    </source>
</reference>
<dbReference type="AlphaFoldDB" id="G8YC68"/>
<keyword evidence="9" id="KW-0472">Membrane</keyword>
<keyword evidence="7" id="KW-1133">Transmembrane helix</keyword>
<dbReference type="GO" id="GO:0000139">
    <property type="term" value="C:Golgi membrane"/>
    <property type="evidence" value="ECO:0007669"/>
    <property type="project" value="UniProtKB-SubCell"/>
</dbReference>
<keyword evidence="5" id="KW-0812">Transmembrane</keyword>
<dbReference type="HOGENOM" id="CLU_013298_1_2_1"/>
<evidence type="ECO:0000256" key="1">
    <source>
        <dbReference type="ARBA" id="ARBA00004323"/>
    </source>
</evidence>
<dbReference type="InParanoid" id="G8YC68"/>
<evidence type="ECO:0000256" key="8">
    <source>
        <dbReference type="ARBA" id="ARBA00023034"/>
    </source>
</evidence>
<evidence type="ECO:0000256" key="9">
    <source>
        <dbReference type="ARBA" id="ARBA00023136"/>
    </source>
</evidence>
<evidence type="ECO:0000256" key="5">
    <source>
        <dbReference type="ARBA" id="ARBA00022692"/>
    </source>
</evidence>
<sequence length="618" mass="70218">MLRVHGILRKFRMRLHGYNITRSKISLIGALLIVILFFVTINSSSSASLSNETERQKDILQTLSGWLPGENGKGNTVPFANTGAATGNEFNNIISTTSDKEYWRMKDKAKLRLIKEAHKVQDPGEKLLKKRHEFYSNVFKVFDQGKPKIGELNQYLAEDRIYHARYVHGEQEKLVFSEDYLKGFLHLDDSQVAAMKEAHSHVVKNLPDSLPENLYSGDGIVYVAGGKFNWLTLLSIKSVRALGSELPIEVIIPTLDQYEADLCARVFPALNARCIYLPYVLGDGSRDSYVTKFKIDGYQYKALAVLVSSFENVFLLDSDNFPVHAPDFFFDSEPFKSSGLIVWPDFWKRATSPYFYNIAGIELSQTELSPLYDEGGGQYDDVISNGVPLDLKEIPLHRRKGSIPDPTSESGQLMISKKSHIRPLLLALYYNLYGPKYYYPLFSQGSDGQGDKETFLAATTVLQKPFYQVGQFLIAFGYFDSHNDFKGTGMGQFDPVEDYYSIVKRKQAGTTSTDRDRPFEERPRVFFVHANHPKLEPWGLKKDGLIYDENGSRLRMYGKGMKKRIGYDFEAAQWSNMKSLLCDLRIHVGLYENVDRDELCSEINAQLDYLKSTASSLE</sequence>
<name>G8YC68_PICSO</name>
<protein>
    <submittedName>
        <fullName evidence="10">Piso0_002279 protein</fullName>
    </submittedName>
</protein>
<evidence type="ECO:0000256" key="7">
    <source>
        <dbReference type="ARBA" id="ARBA00022989"/>
    </source>
</evidence>
<accession>G8YC68</accession>
<keyword evidence="4" id="KW-0808">Transferase</keyword>
<dbReference type="eggNOG" id="ENOG502QQ16">
    <property type="taxonomic scope" value="Eukaryota"/>
</dbReference>
<evidence type="ECO:0000256" key="6">
    <source>
        <dbReference type="ARBA" id="ARBA00022968"/>
    </source>
</evidence>
<evidence type="ECO:0000256" key="2">
    <source>
        <dbReference type="ARBA" id="ARBA00004922"/>
    </source>
</evidence>
<keyword evidence="8" id="KW-0333">Golgi apparatus</keyword>
<comment type="pathway">
    <text evidence="2">Protein modification; protein glycosylation.</text>
</comment>
<dbReference type="SUPFAM" id="SSF53448">
    <property type="entry name" value="Nucleotide-diphospho-sugar transferases"/>
    <property type="match status" value="1"/>
</dbReference>
<dbReference type="PANTHER" id="PTHR31646">
    <property type="entry name" value="ALPHA-1,2-MANNOSYLTRANSFERASE MNN2"/>
    <property type="match status" value="1"/>
</dbReference>
<dbReference type="InterPro" id="IPR029044">
    <property type="entry name" value="Nucleotide-diphossugar_trans"/>
</dbReference>
<evidence type="ECO:0000313" key="10">
    <source>
        <dbReference type="EMBL" id="CCE82549.1"/>
    </source>
</evidence>
<dbReference type="GO" id="GO:0000026">
    <property type="term" value="F:alpha-1,2-mannosyltransferase activity"/>
    <property type="evidence" value="ECO:0007669"/>
    <property type="project" value="TreeGrafter"/>
</dbReference>
<keyword evidence="6" id="KW-0735">Signal-anchor</keyword>
<proteinExistence type="inferred from homology"/>
<dbReference type="InterPro" id="IPR022751">
    <property type="entry name" value="Alpha_mannosyltransferase"/>
</dbReference>
<evidence type="ECO:0000256" key="4">
    <source>
        <dbReference type="ARBA" id="ARBA00022679"/>
    </source>
</evidence>
<dbReference type="GO" id="GO:0046354">
    <property type="term" value="P:mannan biosynthetic process"/>
    <property type="evidence" value="ECO:0007669"/>
    <property type="project" value="UniProtKB-ARBA"/>
</dbReference>
<evidence type="ECO:0000313" key="11">
    <source>
        <dbReference type="Proteomes" id="UP000005222"/>
    </source>
</evidence>
<comment type="subcellular location">
    <subcellularLocation>
        <location evidence="1">Golgi apparatus membrane</location>
        <topology evidence="1">Single-pass type II membrane protein</topology>
    </subcellularLocation>
</comment>